<organism evidence="1 2">
    <name type="scientific">Arctium lappa</name>
    <name type="common">Greater burdock</name>
    <name type="synonym">Lappa major</name>
    <dbReference type="NCBI Taxonomy" id="4217"/>
    <lineage>
        <taxon>Eukaryota</taxon>
        <taxon>Viridiplantae</taxon>
        <taxon>Streptophyta</taxon>
        <taxon>Embryophyta</taxon>
        <taxon>Tracheophyta</taxon>
        <taxon>Spermatophyta</taxon>
        <taxon>Magnoliopsida</taxon>
        <taxon>eudicotyledons</taxon>
        <taxon>Gunneridae</taxon>
        <taxon>Pentapetalae</taxon>
        <taxon>asterids</taxon>
        <taxon>campanulids</taxon>
        <taxon>Asterales</taxon>
        <taxon>Asteraceae</taxon>
        <taxon>Carduoideae</taxon>
        <taxon>Cardueae</taxon>
        <taxon>Arctiinae</taxon>
        <taxon>Arctium</taxon>
    </lineage>
</organism>
<evidence type="ECO:0000313" key="1">
    <source>
        <dbReference type="EMBL" id="KAI3673693.1"/>
    </source>
</evidence>
<evidence type="ECO:0000313" key="2">
    <source>
        <dbReference type="Proteomes" id="UP001055879"/>
    </source>
</evidence>
<keyword evidence="2" id="KW-1185">Reference proteome</keyword>
<gene>
    <name evidence="1" type="ORF">L6452_39819</name>
</gene>
<protein>
    <submittedName>
        <fullName evidence="1">Uncharacterized protein</fullName>
    </submittedName>
</protein>
<reference evidence="2" key="1">
    <citation type="journal article" date="2022" name="Mol. Ecol. Resour.">
        <title>The genomes of chicory, endive, great burdock and yacon provide insights into Asteraceae palaeo-polyploidization history and plant inulin production.</title>
        <authorList>
            <person name="Fan W."/>
            <person name="Wang S."/>
            <person name="Wang H."/>
            <person name="Wang A."/>
            <person name="Jiang F."/>
            <person name="Liu H."/>
            <person name="Zhao H."/>
            <person name="Xu D."/>
            <person name="Zhang Y."/>
        </authorList>
    </citation>
    <scope>NUCLEOTIDE SEQUENCE [LARGE SCALE GENOMIC DNA]</scope>
    <source>
        <strain evidence="2">cv. Niubang</strain>
    </source>
</reference>
<proteinExistence type="predicted"/>
<sequence>MPSKPCVLRHQINSRQQEEEDHGDLKLNLRLSLKASNENSDLKLNDNNFLSRNQMEVVTFNKDRKQQRFSCSYCGRKFYSSQALGGHQNAHKRERTISMRKNKVQGPIEDGCIRRYSTNIASLGVKVHSMMVHKPTNSSILSRFYDARKSLGGMPTIGKFMPPEHHHVGSSSGRDTCSSTRYAHRGDTRWDSVDIHSEHDQDHQLQKLDLSLKL</sequence>
<dbReference type="EMBL" id="CM042061">
    <property type="protein sequence ID" value="KAI3673693.1"/>
    <property type="molecule type" value="Genomic_DNA"/>
</dbReference>
<reference evidence="1 2" key="2">
    <citation type="journal article" date="2022" name="Mol. Ecol. Resour.">
        <title>The genomes of chicory, endive, great burdock and yacon provide insights into Asteraceae paleo-polyploidization history and plant inulin production.</title>
        <authorList>
            <person name="Fan W."/>
            <person name="Wang S."/>
            <person name="Wang H."/>
            <person name="Wang A."/>
            <person name="Jiang F."/>
            <person name="Liu H."/>
            <person name="Zhao H."/>
            <person name="Xu D."/>
            <person name="Zhang Y."/>
        </authorList>
    </citation>
    <scope>NUCLEOTIDE SEQUENCE [LARGE SCALE GENOMIC DNA]</scope>
    <source>
        <strain evidence="2">cv. Niubang</strain>
    </source>
</reference>
<comment type="caution">
    <text evidence="1">The sequence shown here is derived from an EMBL/GenBank/DDBJ whole genome shotgun (WGS) entry which is preliminary data.</text>
</comment>
<accession>A0ACB8XTE9</accession>
<name>A0ACB8XTE9_ARCLA</name>
<dbReference type="Proteomes" id="UP001055879">
    <property type="component" value="Linkage Group LG15"/>
</dbReference>